<evidence type="ECO:0000256" key="1">
    <source>
        <dbReference type="SAM" id="MobiDB-lite"/>
    </source>
</evidence>
<proteinExistence type="predicted"/>
<keyword evidence="3" id="KW-1185">Reference proteome</keyword>
<name>A0A2A9PPP2_OPHUN</name>
<reference evidence="2 3" key="1">
    <citation type="journal article" date="2015" name="BMC Genomics">
        <title>Gene expression during zombie ant biting behavior reflects the complexity underlying fungal parasitic behavioral manipulation.</title>
        <authorList>
            <person name="de Bekker C."/>
            <person name="Ohm R.A."/>
            <person name="Loreto R.G."/>
            <person name="Sebastian A."/>
            <person name="Albert I."/>
            <person name="Merrow M."/>
            <person name="Brachmann A."/>
            <person name="Hughes D.P."/>
        </authorList>
    </citation>
    <scope>NUCLEOTIDE SEQUENCE [LARGE SCALE GENOMIC DNA]</scope>
    <source>
        <strain evidence="2 3">SC16a</strain>
    </source>
</reference>
<feature type="compositionally biased region" description="Acidic residues" evidence="1">
    <location>
        <begin position="108"/>
        <end position="125"/>
    </location>
</feature>
<sequence>MASVVYALSKVKADLAVGQVRALRRATASEGKRNIKRLHDETLKKINQGAVWLQNSSTTYDKEFFANFKDLAVKNTEKLRVIIDKALDGIYPRKPAECAALLAADPVSDTDDAQSGDGSNDDDEPGPIRPSFENSDRPGDAQSGDSTAPKQSSSGSGSHGSTRKYKE</sequence>
<reference evidence="2 3" key="2">
    <citation type="journal article" date="2017" name="Sci. Rep.">
        <title>Ant-infecting Ophiocordyceps genomes reveal a high diversity of potential behavioral manipulation genes and a possible major role for enterotoxins.</title>
        <authorList>
            <person name="de Bekker C."/>
            <person name="Ohm R.A."/>
            <person name="Evans H.C."/>
            <person name="Brachmann A."/>
            <person name="Hughes D.P."/>
        </authorList>
    </citation>
    <scope>NUCLEOTIDE SEQUENCE [LARGE SCALE GENOMIC DNA]</scope>
    <source>
        <strain evidence="2 3">SC16a</strain>
    </source>
</reference>
<accession>A0A2A9PPP2</accession>
<evidence type="ECO:0000313" key="3">
    <source>
        <dbReference type="Proteomes" id="UP000037136"/>
    </source>
</evidence>
<comment type="caution">
    <text evidence="2">The sequence shown here is derived from an EMBL/GenBank/DDBJ whole genome shotgun (WGS) entry which is preliminary data.</text>
</comment>
<dbReference type="Proteomes" id="UP000037136">
    <property type="component" value="Unassembled WGS sequence"/>
</dbReference>
<organism evidence="2 3">
    <name type="scientific">Ophiocordyceps unilateralis</name>
    <name type="common">Zombie-ant fungus</name>
    <name type="synonym">Torrubia unilateralis</name>
    <dbReference type="NCBI Taxonomy" id="268505"/>
    <lineage>
        <taxon>Eukaryota</taxon>
        <taxon>Fungi</taxon>
        <taxon>Dikarya</taxon>
        <taxon>Ascomycota</taxon>
        <taxon>Pezizomycotina</taxon>
        <taxon>Sordariomycetes</taxon>
        <taxon>Hypocreomycetidae</taxon>
        <taxon>Hypocreales</taxon>
        <taxon>Ophiocordycipitaceae</taxon>
        <taxon>Ophiocordyceps</taxon>
    </lineage>
</organism>
<feature type="region of interest" description="Disordered" evidence="1">
    <location>
        <begin position="102"/>
        <end position="167"/>
    </location>
</feature>
<gene>
    <name evidence="2" type="ORF">XA68_11999</name>
</gene>
<evidence type="ECO:0000313" key="2">
    <source>
        <dbReference type="EMBL" id="PFH62776.1"/>
    </source>
</evidence>
<protein>
    <submittedName>
        <fullName evidence="2">Uncharacterized protein</fullName>
    </submittedName>
</protein>
<dbReference type="EMBL" id="LAZP02000018">
    <property type="protein sequence ID" value="PFH62776.1"/>
    <property type="molecule type" value="Genomic_DNA"/>
</dbReference>
<dbReference type="AlphaFoldDB" id="A0A2A9PPP2"/>